<comment type="caution">
    <text evidence="1">The sequence shown here is derived from an EMBL/GenBank/DDBJ whole genome shotgun (WGS) entry which is preliminary data.</text>
</comment>
<dbReference type="EMBL" id="WEKV01000020">
    <property type="protein sequence ID" value="KAB7782014.1"/>
    <property type="molecule type" value="Genomic_DNA"/>
</dbReference>
<dbReference type="AlphaFoldDB" id="A0A177IPT1"/>
<name>A0A177IPT1_9HYPH</name>
<evidence type="ECO:0000313" key="1">
    <source>
        <dbReference type="EMBL" id="KAB7782014.1"/>
    </source>
</evidence>
<evidence type="ECO:0008006" key="3">
    <source>
        <dbReference type="Google" id="ProtNLM"/>
    </source>
</evidence>
<gene>
    <name evidence="1" type="ORF">F8B43_4769</name>
</gene>
<dbReference type="InterPro" id="IPR021557">
    <property type="entry name" value="DUF3016"/>
</dbReference>
<reference evidence="1 2" key="1">
    <citation type="submission" date="2019-10" db="EMBL/GenBank/DDBJ databases">
        <title>Draft Genome Sequence of the Caffeine Degrading Methylotroph Methylorubrum populi PINKEL.</title>
        <authorList>
            <person name="Dawson S.C."/>
            <person name="Zhang X."/>
            <person name="Wright M.E."/>
            <person name="Sharma G."/>
            <person name="Langner J.T."/>
            <person name="Ditty J.L."/>
            <person name="Subuyuj G.A."/>
        </authorList>
    </citation>
    <scope>NUCLEOTIDE SEQUENCE [LARGE SCALE GENOMIC DNA]</scope>
    <source>
        <strain evidence="1 2">Pinkel</strain>
    </source>
</reference>
<accession>A0A177IPT1</accession>
<dbReference type="Pfam" id="PF11454">
    <property type="entry name" value="DUF3016"/>
    <property type="match status" value="1"/>
</dbReference>
<evidence type="ECO:0000313" key="2">
    <source>
        <dbReference type="Proteomes" id="UP000469949"/>
    </source>
</evidence>
<sequence length="172" mass="18942">MRAAALALLAVLALPPSLPLAASPAAAQVRVTFVAPERYTDAQNRFGSGLPLRVVLAEMRRLFETLGNAVLAPGQTLDIAVLDIDLAGLDQPSFGPAQGVRVVTDITPPRFRLRYALKERGRTVLASEETVSDINFLLRANRLSSGQTFFYEREVLRDWFQARFVQRRPPPG</sequence>
<protein>
    <recommendedName>
        <fullName evidence="3">DUF3016 domain-containing protein</fullName>
    </recommendedName>
</protein>
<proteinExistence type="predicted"/>
<dbReference type="RefSeq" id="WP_012456627.1">
    <property type="nucleotide sequence ID" value="NZ_QFOQ01000006.1"/>
</dbReference>
<organism evidence="1 2">
    <name type="scientific">Methylorubrum populi</name>
    <dbReference type="NCBI Taxonomy" id="223967"/>
    <lineage>
        <taxon>Bacteria</taxon>
        <taxon>Pseudomonadati</taxon>
        <taxon>Pseudomonadota</taxon>
        <taxon>Alphaproteobacteria</taxon>
        <taxon>Hyphomicrobiales</taxon>
        <taxon>Methylobacteriaceae</taxon>
        <taxon>Methylorubrum</taxon>
    </lineage>
</organism>
<dbReference type="Proteomes" id="UP000469949">
    <property type="component" value="Unassembled WGS sequence"/>
</dbReference>
<dbReference type="OMA" id="PRMTFSY"/>